<sequence>MKNPEQINEIIEYGTKAPSGHNTQPWKFLVKENEIQIHPDFERELPIVDPDNHALFISLGCAAENMLLAAKHFGYECTVNVVTNDKNISFIKLLLNKTGSIEKDNLFDYINIRQSTRNLYINDKVSSSHIAALQESFNFKGIQILMFTTAEDIKKLEAFITECTIR</sequence>
<dbReference type="GO" id="GO:0016491">
    <property type="term" value="F:oxidoreductase activity"/>
    <property type="evidence" value="ECO:0007669"/>
    <property type="project" value="InterPro"/>
</dbReference>
<dbReference type="InterPro" id="IPR029479">
    <property type="entry name" value="Nitroreductase"/>
</dbReference>
<keyword evidence="3" id="KW-1185">Reference proteome</keyword>
<dbReference type="OrthoDB" id="5149792at2"/>
<evidence type="ECO:0000259" key="1">
    <source>
        <dbReference type="Pfam" id="PF00881"/>
    </source>
</evidence>
<dbReference type="SUPFAM" id="SSF55469">
    <property type="entry name" value="FMN-dependent nitroreductase-like"/>
    <property type="match status" value="1"/>
</dbReference>
<name>A0A1I5BDT8_9FLAO</name>
<dbReference type="EMBL" id="FOVL01000014">
    <property type="protein sequence ID" value="SFN72661.1"/>
    <property type="molecule type" value="Genomic_DNA"/>
</dbReference>
<gene>
    <name evidence="2" type="ORF">SAMN05660413_02331</name>
</gene>
<feature type="domain" description="Nitroreductase" evidence="1">
    <location>
        <begin position="4"/>
        <end position="31"/>
    </location>
</feature>
<dbReference type="STRING" id="287099.SAMN05660413_02331"/>
<dbReference type="Gene3D" id="3.40.109.10">
    <property type="entry name" value="NADH Oxidase"/>
    <property type="match status" value="1"/>
</dbReference>
<protein>
    <submittedName>
        <fullName evidence="2">Nitroreductase family protein</fullName>
    </submittedName>
</protein>
<reference evidence="2 3" key="1">
    <citation type="submission" date="2016-10" db="EMBL/GenBank/DDBJ databases">
        <authorList>
            <person name="de Groot N.N."/>
        </authorList>
    </citation>
    <scope>NUCLEOTIDE SEQUENCE [LARGE SCALE GENOMIC DNA]</scope>
    <source>
        <strain evidence="2 3">DSM 17794</strain>
    </source>
</reference>
<dbReference type="RefSeq" id="WP_093409815.1">
    <property type="nucleotide sequence ID" value="NZ_FOVL01000014.1"/>
</dbReference>
<dbReference type="Proteomes" id="UP000199153">
    <property type="component" value="Unassembled WGS sequence"/>
</dbReference>
<evidence type="ECO:0000313" key="2">
    <source>
        <dbReference type="EMBL" id="SFN72661.1"/>
    </source>
</evidence>
<dbReference type="AlphaFoldDB" id="A0A1I5BDT8"/>
<evidence type="ECO:0000313" key="3">
    <source>
        <dbReference type="Proteomes" id="UP000199153"/>
    </source>
</evidence>
<dbReference type="InterPro" id="IPR000415">
    <property type="entry name" value="Nitroreductase-like"/>
</dbReference>
<proteinExistence type="predicted"/>
<accession>A0A1I5BDT8</accession>
<organism evidence="2 3">
    <name type="scientific">Salegentibacter flavus</name>
    <dbReference type="NCBI Taxonomy" id="287099"/>
    <lineage>
        <taxon>Bacteria</taxon>
        <taxon>Pseudomonadati</taxon>
        <taxon>Bacteroidota</taxon>
        <taxon>Flavobacteriia</taxon>
        <taxon>Flavobacteriales</taxon>
        <taxon>Flavobacteriaceae</taxon>
        <taxon>Salegentibacter</taxon>
    </lineage>
</organism>
<dbReference type="Pfam" id="PF00881">
    <property type="entry name" value="Nitroreductase"/>
    <property type="match status" value="1"/>
</dbReference>